<evidence type="ECO:0000313" key="3">
    <source>
        <dbReference type="Proteomes" id="UP000319103"/>
    </source>
</evidence>
<dbReference type="EMBL" id="VIGB01000003">
    <property type="protein sequence ID" value="TQF04049.1"/>
    <property type="molecule type" value="Genomic_DNA"/>
</dbReference>
<evidence type="ECO:0000313" key="2">
    <source>
        <dbReference type="EMBL" id="TQF04049.1"/>
    </source>
</evidence>
<dbReference type="RefSeq" id="WP_141634641.1">
    <property type="nucleotide sequence ID" value="NZ_VIGB01000003.1"/>
</dbReference>
<dbReference type="Proteomes" id="UP000319103">
    <property type="component" value="Unassembled WGS sequence"/>
</dbReference>
<feature type="signal peptide" evidence="1">
    <location>
        <begin position="1"/>
        <end position="32"/>
    </location>
</feature>
<keyword evidence="1" id="KW-0732">Signal</keyword>
<protein>
    <recommendedName>
        <fullName evidence="4">Peptidase inhibitor family I36</fullName>
    </recommendedName>
</protein>
<gene>
    <name evidence="2" type="ORF">E6W39_19705</name>
</gene>
<feature type="chain" id="PRO_5021927951" description="Peptidase inhibitor family I36" evidence="1">
    <location>
        <begin position="33"/>
        <end position="171"/>
    </location>
</feature>
<accession>A0A540W4T9</accession>
<reference evidence="2 3" key="1">
    <citation type="submission" date="2019-06" db="EMBL/GenBank/DDBJ databases">
        <title>Description of Kitasatospora acidophila sp. nov. isolated from pine grove soil, and reclassification of Streptomyces novaecaesareae to Kitasatospora novaeceasareae comb. nov.</title>
        <authorList>
            <person name="Kim M.J."/>
        </authorList>
    </citation>
    <scope>NUCLEOTIDE SEQUENCE [LARGE SCALE GENOMIC DNA]</scope>
    <source>
        <strain evidence="2 3">MMS16-CNU292</strain>
    </source>
</reference>
<dbReference type="AlphaFoldDB" id="A0A540W4T9"/>
<proteinExistence type="predicted"/>
<evidence type="ECO:0008006" key="4">
    <source>
        <dbReference type="Google" id="ProtNLM"/>
    </source>
</evidence>
<sequence length="171" mass="18290">MKITLRASRALGLFAAAVGLVGPLAMSTPASAATVNNYVSNNCNTANTADCWNGVSVLYVFYSQVDANGYTGSARSDFYGDVSNYSYDVSTSEGTNTYWNYRFGNGGSGDGQPVRNDAASALACGSTTNYRVYYSTGYQGSSQYISGDWGCNNGVNLESWLRNENASQHWS</sequence>
<organism evidence="2 3">
    <name type="scientific">Kitasatospora acidiphila</name>
    <dbReference type="NCBI Taxonomy" id="2567942"/>
    <lineage>
        <taxon>Bacteria</taxon>
        <taxon>Bacillati</taxon>
        <taxon>Actinomycetota</taxon>
        <taxon>Actinomycetes</taxon>
        <taxon>Kitasatosporales</taxon>
        <taxon>Streptomycetaceae</taxon>
        <taxon>Kitasatospora</taxon>
    </lineage>
</organism>
<name>A0A540W4T9_9ACTN</name>
<keyword evidence="3" id="KW-1185">Reference proteome</keyword>
<evidence type="ECO:0000256" key="1">
    <source>
        <dbReference type="SAM" id="SignalP"/>
    </source>
</evidence>
<comment type="caution">
    <text evidence="2">The sequence shown here is derived from an EMBL/GenBank/DDBJ whole genome shotgun (WGS) entry which is preliminary data.</text>
</comment>